<proteinExistence type="predicted"/>
<dbReference type="PROSITE" id="PS50927">
    <property type="entry name" value="BULB_LECTIN"/>
    <property type="match status" value="1"/>
</dbReference>
<accession>A0AAQ3JYI1</accession>
<evidence type="ECO:0000256" key="1">
    <source>
        <dbReference type="SAM" id="SignalP"/>
    </source>
</evidence>
<dbReference type="GO" id="GO:0051707">
    <property type="term" value="P:response to other organism"/>
    <property type="evidence" value="ECO:0007669"/>
    <property type="project" value="UniProtKB-ARBA"/>
</dbReference>
<dbReference type="InterPro" id="IPR001480">
    <property type="entry name" value="Bulb-type_lectin_dom"/>
</dbReference>
<dbReference type="AlphaFoldDB" id="A0AAQ3JYI1"/>
<dbReference type="Proteomes" id="UP001327560">
    <property type="component" value="Chromosome 2"/>
</dbReference>
<reference evidence="3 4" key="1">
    <citation type="submission" date="2023-10" db="EMBL/GenBank/DDBJ databases">
        <title>Chromosome-scale genome assembly provides insights into flower coloration mechanisms of Canna indica.</title>
        <authorList>
            <person name="Li C."/>
        </authorList>
    </citation>
    <scope>NUCLEOTIDE SEQUENCE [LARGE SCALE GENOMIC DNA]</scope>
    <source>
        <tissue evidence="3">Flower</tissue>
    </source>
</reference>
<gene>
    <name evidence="3" type="ORF">Cni_G06060</name>
</gene>
<dbReference type="InterPro" id="IPR036426">
    <property type="entry name" value="Bulb-type_lectin_dom_sf"/>
</dbReference>
<dbReference type="SUPFAM" id="SSF51110">
    <property type="entry name" value="alpha-D-mannose-specific plant lectins"/>
    <property type="match status" value="1"/>
</dbReference>
<keyword evidence="4" id="KW-1185">Reference proteome</keyword>
<feature type="domain" description="Bulb-type lectin" evidence="2">
    <location>
        <begin position="30"/>
        <end position="139"/>
    </location>
</feature>
<protein>
    <recommendedName>
        <fullName evidence="2">Bulb-type lectin domain-containing protein</fullName>
    </recommendedName>
</protein>
<organism evidence="3 4">
    <name type="scientific">Canna indica</name>
    <name type="common">Indian-shot</name>
    <dbReference type="NCBI Taxonomy" id="4628"/>
    <lineage>
        <taxon>Eukaryota</taxon>
        <taxon>Viridiplantae</taxon>
        <taxon>Streptophyta</taxon>
        <taxon>Embryophyta</taxon>
        <taxon>Tracheophyta</taxon>
        <taxon>Spermatophyta</taxon>
        <taxon>Magnoliopsida</taxon>
        <taxon>Liliopsida</taxon>
        <taxon>Zingiberales</taxon>
        <taxon>Cannaceae</taxon>
        <taxon>Canna</taxon>
    </lineage>
</organism>
<dbReference type="SMART" id="SM00108">
    <property type="entry name" value="B_lectin"/>
    <property type="match status" value="1"/>
</dbReference>
<evidence type="ECO:0000313" key="3">
    <source>
        <dbReference type="EMBL" id="WOK97352.1"/>
    </source>
</evidence>
<name>A0AAQ3JYI1_9LILI</name>
<feature type="signal peptide" evidence="1">
    <location>
        <begin position="1"/>
        <end position="18"/>
    </location>
</feature>
<evidence type="ECO:0000259" key="2">
    <source>
        <dbReference type="PROSITE" id="PS50927"/>
    </source>
</evidence>
<sequence>MATVSSLLLFFFFFYTHALAVLAAAGNEVALFSHVKSILKRGESLSNNGSSLTLETDCDLVLRDANKMILWNSGSVDKGVECIFWVGKYGVAIVSDVDGSPLWTTGSPGPPGNYAILLRPDGKLRLYGPSIWTFERSASSASVVAEQRLVEAKPPSFDSSGYVMYSSEEFIYEPAVGVMLKHGNYSLVLETSCTIHIRRNNYQSSAEFPVAEQRPRAFRAVAPPCKTQLTTDGQLEAYKLLYLGAGGLDDVWLRSWGSNFTVLAKESIAALVDRGKSGELLIYPMKETIT</sequence>
<evidence type="ECO:0000313" key="4">
    <source>
        <dbReference type="Proteomes" id="UP001327560"/>
    </source>
</evidence>
<dbReference type="Gene3D" id="2.90.10.10">
    <property type="entry name" value="Bulb-type lectin domain"/>
    <property type="match status" value="1"/>
</dbReference>
<keyword evidence="1" id="KW-0732">Signal</keyword>
<feature type="chain" id="PRO_5043027123" description="Bulb-type lectin domain-containing protein" evidence="1">
    <location>
        <begin position="19"/>
        <end position="290"/>
    </location>
</feature>
<dbReference type="EMBL" id="CP136891">
    <property type="protein sequence ID" value="WOK97352.1"/>
    <property type="molecule type" value="Genomic_DNA"/>
</dbReference>